<protein>
    <recommendedName>
        <fullName evidence="2">FBD domain-containing protein</fullName>
    </recommendedName>
</protein>
<evidence type="ECO:0000313" key="3">
    <source>
        <dbReference type="EMBL" id="KAF8762229.1"/>
    </source>
</evidence>
<dbReference type="CDD" id="cd22160">
    <property type="entry name" value="F-box_AtFBL13-like"/>
    <property type="match status" value="1"/>
</dbReference>
<dbReference type="InterPro" id="IPR006566">
    <property type="entry name" value="FBD"/>
</dbReference>
<accession>A0A835FLI2</accession>
<dbReference type="InterPro" id="IPR055411">
    <property type="entry name" value="LRR_FXL15/At3g58940/PEG3-like"/>
</dbReference>
<dbReference type="SMART" id="SM00579">
    <property type="entry name" value="FBD"/>
    <property type="match status" value="1"/>
</dbReference>
<dbReference type="EMBL" id="JACEFO010000662">
    <property type="protein sequence ID" value="KAF8762229.1"/>
    <property type="molecule type" value="Genomic_DNA"/>
</dbReference>
<evidence type="ECO:0000256" key="1">
    <source>
        <dbReference type="SAM" id="MobiDB-lite"/>
    </source>
</evidence>
<dbReference type="InterPro" id="IPR001810">
    <property type="entry name" value="F-box_dom"/>
</dbReference>
<feature type="region of interest" description="Disordered" evidence="1">
    <location>
        <begin position="1"/>
        <end position="33"/>
    </location>
</feature>
<keyword evidence="4" id="KW-1185">Reference proteome</keyword>
<dbReference type="Pfam" id="PF00646">
    <property type="entry name" value="F-box"/>
    <property type="match status" value="1"/>
</dbReference>
<gene>
    <name evidence="3" type="ORF">HU200_009782</name>
</gene>
<sequence>MGVVTRAQAKATKGQQSDSEESPPRRGREARGPDLISLLPDEVLGSVISLLPTKEGARTQILSSRWRPLWRSAPLNLDTLHTRGRSITKAVVSRILSEHRGVARCFNVSRSILGDDSDTLDGWLRSPALDNLSCQFPEDTAHQLHFPNLEHLELQSVTISEDSLLSMLAGCPVLDKFELIYGYEGPPRPQMPPSALRFSSTLRVAEFVRCQFPNAAACQAHFRNLQHLNLEMVTISEGSLHAMLSSCPVLNSLILNYCSGFRCLMINSPKLKHVERYFGRSETEITLEELTVVNAPCLEKLHHRAPYEDSMYISIISAPKLKILGRITEGIFRLELGTTVFNGLHDVRVATIMRTVKVLSLRIEYLDLDVIINFMKCFSCMEKLYIKTYLMDMNTESMRLHNSKDRLECLDLHLKKLRISYYHGTRSHVEFAKFFVLNARVLESMVLDVEHRKIGYDWWIENQRRQLQLKKRASIGAQLSFTSDDCFNYLNDIHEFRSM</sequence>
<dbReference type="SUPFAM" id="SSF52047">
    <property type="entry name" value="RNI-like"/>
    <property type="match status" value="1"/>
</dbReference>
<dbReference type="PANTHER" id="PTHR32141">
    <property type="match status" value="1"/>
</dbReference>
<comment type="caution">
    <text evidence="3">The sequence shown here is derived from an EMBL/GenBank/DDBJ whole genome shotgun (WGS) entry which is preliminary data.</text>
</comment>
<dbReference type="Pfam" id="PF07723">
    <property type="entry name" value="LRR_2"/>
    <property type="match status" value="1"/>
</dbReference>
<reference evidence="3" key="1">
    <citation type="submission" date="2020-07" db="EMBL/GenBank/DDBJ databases">
        <title>Genome sequence and genetic diversity analysis of an under-domesticated orphan crop, white fonio (Digitaria exilis).</title>
        <authorList>
            <person name="Bennetzen J.L."/>
            <person name="Chen S."/>
            <person name="Ma X."/>
            <person name="Wang X."/>
            <person name="Yssel A.E.J."/>
            <person name="Chaluvadi S.R."/>
            <person name="Johnson M."/>
            <person name="Gangashetty P."/>
            <person name="Hamidou F."/>
            <person name="Sanogo M.D."/>
            <person name="Zwaenepoel A."/>
            <person name="Wallace J."/>
            <person name="Van De Peer Y."/>
            <person name="Van Deynze A."/>
        </authorList>
    </citation>
    <scope>NUCLEOTIDE SEQUENCE</scope>
    <source>
        <tissue evidence="3">Leaves</tissue>
    </source>
</reference>
<dbReference type="SUPFAM" id="SSF81383">
    <property type="entry name" value="F-box domain"/>
    <property type="match status" value="1"/>
</dbReference>
<dbReference type="Pfam" id="PF24758">
    <property type="entry name" value="LRR_At5g56370"/>
    <property type="match status" value="1"/>
</dbReference>
<organism evidence="3 4">
    <name type="scientific">Digitaria exilis</name>
    <dbReference type="NCBI Taxonomy" id="1010633"/>
    <lineage>
        <taxon>Eukaryota</taxon>
        <taxon>Viridiplantae</taxon>
        <taxon>Streptophyta</taxon>
        <taxon>Embryophyta</taxon>
        <taxon>Tracheophyta</taxon>
        <taxon>Spermatophyta</taxon>
        <taxon>Magnoliopsida</taxon>
        <taxon>Liliopsida</taxon>
        <taxon>Poales</taxon>
        <taxon>Poaceae</taxon>
        <taxon>PACMAD clade</taxon>
        <taxon>Panicoideae</taxon>
        <taxon>Panicodae</taxon>
        <taxon>Paniceae</taxon>
        <taxon>Anthephorinae</taxon>
        <taxon>Digitaria</taxon>
    </lineage>
</organism>
<feature type="compositionally biased region" description="Basic and acidic residues" evidence="1">
    <location>
        <begin position="22"/>
        <end position="32"/>
    </location>
</feature>
<dbReference type="InterPro" id="IPR036047">
    <property type="entry name" value="F-box-like_dom_sf"/>
</dbReference>
<dbReference type="Gene3D" id="3.80.10.10">
    <property type="entry name" value="Ribonuclease Inhibitor"/>
    <property type="match status" value="1"/>
</dbReference>
<evidence type="ECO:0000313" key="4">
    <source>
        <dbReference type="Proteomes" id="UP000636709"/>
    </source>
</evidence>
<proteinExistence type="predicted"/>
<dbReference type="InterPro" id="IPR053781">
    <property type="entry name" value="F-box_AtFBL13-like"/>
</dbReference>
<dbReference type="InterPro" id="IPR055302">
    <property type="entry name" value="F-box_dom-containing"/>
</dbReference>
<feature type="domain" description="FBD" evidence="2">
    <location>
        <begin position="408"/>
        <end position="482"/>
    </location>
</feature>
<evidence type="ECO:0000259" key="2">
    <source>
        <dbReference type="SMART" id="SM00579"/>
    </source>
</evidence>
<name>A0A835FLI2_9POAL</name>
<dbReference type="Proteomes" id="UP000636709">
    <property type="component" value="Unassembled WGS sequence"/>
</dbReference>
<dbReference type="Pfam" id="PF08387">
    <property type="entry name" value="FBD"/>
    <property type="match status" value="1"/>
</dbReference>
<dbReference type="Gramene" id="Dexi5B01G0011610.1">
    <property type="protein sequence ID" value="Dexi5B01G0011610.1:cds"/>
    <property type="gene ID" value="Dexi5B01G0011610"/>
</dbReference>
<dbReference type="PANTHER" id="PTHR32141:SF160">
    <property type="entry name" value="F-BOX DOMAIN-CONTAINING PROTEIN"/>
    <property type="match status" value="1"/>
</dbReference>
<dbReference type="InterPro" id="IPR032675">
    <property type="entry name" value="LRR_dom_sf"/>
</dbReference>
<dbReference type="AlphaFoldDB" id="A0A835FLI2"/>
<dbReference type="OrthoDB" id="685842at2759"/>
<dbReference type="InterPro" id="IPR013101">
    <property type="entry name" value="LRR_PRU1-like"/>
</dbReference>